<feature type="chain" id="PRO_5011433590" evidence="1">
    <location>
        <begin position="21"/>
        <end position="363"/>
    </location>
</feature>
<keyword evidence="3" id="KW-1185">Reference proteome</keyword>
<organism evidence="2 3">
    <name type="scientific">Arachidicoccus rhizosphaerae</name>
    <dbReference type="NCBI Taxonomy" id="551991"/>
    <lineage>
        <taxon>Bacteria</taxon>
        <taxon>Pseudomonadati</taxon>
        <taxon>Bacteroidota</taxon>
        <taxon>Chitinophagia</taxon>
        <taxon>Chitinophagales</taxon>
        <taxon>Chitinophagaceae</taxon>
        <taxon>Arachidicoccus</taxon>
    </lineage>
</organism>
<evidence type="ECO:0000256" key="1">
    <source>
        <dbReference type="SAM" id="SignalP"/>
    </source>
</evidence>
<evidence type="ECO:0000313" key="2">
    <source>
        <dbReference type="EMBL" id="SEA03470.1"/>
    </source>
</evidence>
<feature type="signal peptide" evidence="1">
    <location>
        <begin position="1"/>
        <end position="20"/>
    </location>
</feature>
<protein>
    <submittedName>
        <fullName evidence="2">Putative beta-barrel porin-2, OmpL-like. bbp2</fullName>
    </submittedName>
</protein>
<name>A0A1H3XW65_9BACT</name>
<dbReference type="STRING" id="551991.SAMN05192529_106159"/>
<reference evidence="2 3" key="1">
    <citation type="submission" date="2016-10" db="EMBL/GenBank/DDBJ databases">
        <authorList>
            <person name="de Groot N.N."/>
        </authorList>
    </citation>
    <scope>NUCLEOTIDE SEQUENCE [LARGE SCALE GENOMIC DNA]</scope>
    <source>
        <strain evidence="2 3">Vu-144</strain>
    </source>
</reference>
<dbReference type="EMBL" id="FNQY01000006">
    <property type="protein sequence ID" value="SEA03470.1"/>
    <property type="molecule type" value="Genomic_DNA"/>
</dbReference>
<accession>A0A1H3XW65</accession>
<keyword evidence="1" id="KW-0732">Signal</keyword>
<evidence type="ECO:0000313" key="3">
    <source>
        <dbReference type="Proteomes" id="UP000199041"/>
    </source>
</evidence>
<dbReference type="Pfam" id="PF07642">
    <property type="entry name" value="BBP2"/>
    <property type="match status" value="1"/>
</dbReference>
<dbReference type="InterPro" id="IPR011486">
    <property type="entry name" value="BBP2"/>
</dbReference>
<sequence length="363" mass="40447">MKIKPLFLAAAMFCSSWVNAQDSVIDSLTEGHPNGQIYKDRYQSLTLNGNLDVYYKNVFRGTKNATTSFTSKNQSFQLGMASVQLAYQYKKSGVVVDLGFGPRAEDFSYTDQGARAAIKQAYVYYEPVTGLRFSAGTWATHIGYEVLDPALNANYSMSYLFSTGPFSNTGLKAEYSAGNHHLMAGISNPTDYRVTPDQATHAKTLIARYSFEKENGLILALNYSGGKQIDSSKIQQLDAVICLPAIYNISLGWNGSVCFRKKESEVLPGGDTGWKNWWGQALYLNYHLTDHLQLALREEYFTDTKALSPAMLGTHVWSGTATLKFTEGDFSVFPEFRWDKFAKPYGSSYSSQLYGLLAVAYQF</sequence>
<dbReference type="RefSeq" id="WP_091395822.1">
    <property type="nucleotide sequence ID" value="NZ_FNQY01000006.1"/>
</dbReference>
<gene>
    <name evidence="2" type="ORF">SAMN05192529_106159</name>
</gene>
<dbReference type="Proteomes" id="UP000199041">
    <property type="component" value="Unassembled WGS sequence"/>
</dbReference>
<dbReference type="AlphaFoldDB" id="A0A1H3XW65"/>
<dbReference type="OrthoDB" id="1114561at2"/>
<proteinExistence type="predicted"/>